<dbReference type="AlphaFoldDB" id="A0A922KV65"/>
<evidence type="ECO:0000313" key="2">
    <source>
        <dbReference type="Proteomes" id="UP000790347"/>
    </source>
</evidence>
<name>A0A922KV65_DERFA</name>
<proteinExistence type="predicted"/>
<organism evidence="1 2">
    <name type="scientific">Dermatophagoides farinae</name>
    <name type="common">American house dust mite</name>
    <dbReference type="NCBI Taxonomy" id="6954"/>
    <lineage>
        <taxon>Eukaryota</taxon>
        <taxon>Metazoa</taxon>
        <taxon>Ecdysozoa</taxon>
        <taxon>Arthropoda</taxon>
        <taxon>Chelicerata</taxon>
        <taxon>Arachnida</taxon>
        <taxon>Acari</taxon>
        <taxon>Acariformes</taxon>
        <taxon>Sarcoptiformes</taxon>
        <taxon>Astigmata</taxon>
        <taxon>Psoroptidia</taxon>
        <taxon>Analgoidea</taxon>
        <taxon>Pyroglyphidae</taxon>
        <taxon>Dermatophagoidinae</taxon>
        <taxon>Dermatophagoides</taxon>
    </lineage>
</organism>
<comment type="caution">
    <text evidence="1">The sequence shown here is derived from an EMBL/GenBank/DDBJ whole genome shotgun (WGS) entry which is preliminary data.</text>
</comment>
<evidence type="ECO:0000313" key="1">
    <source>
        <dbReference type="EMBL" id="KAH9494126.1"/>
    </source>
</evidence>
<keyword evidence="2" id="KW-1185">Reference proteome</keyword>
<reference evidence="1" key="2">
    <citation type="journal article" date="2022" name="Res Sq">
        <title>Comparative Genomics Reveals Insights into the Divergent Evolution of Astigmatic Mites and Household Pest Adaptations.</title>
        <authorList>
            <person name="Xiong Q."/>
            <person name="Wan A.T.-Y."/>
            <person name="Liu X.-Y."/>
            <person name="Fung C.S.-H."/>
            <person name="Xiao X."/>
            <person name="Malainual N."/>
            <person name="Hou J."/>
            <person name="Wang L."/>
            <person name="Wang M."/>
            <person name="Yang K."/>
            <person name="Cui Y."/>
            <person name="Leung E."/>
            <person name="Nong W."/>
            <person name="Shin S.-K."/>
            <person name="Au S."/>
            <person name="Jeong K.Y."/>
            <person name="Chew F.T."/>
            <person name="Hui J."/>
            <person name="Leung T.F."/>
            <person name="Tungtrongchitr A."/>
            <person name="Zhong N."/>
            <person name="Liu Z."/>
            <person name="Tsui S."/>
        </authorList>
    </citation>
    <scope>NUCLEOTIDE SEQUENCE</scope>
    <source>
        <strain evidence="1">Derf</strain>
        <tissue evidence="1">Whole organism</tissue>
    </source>
</reference>
<accession>A0A922KV65</accession>
<dbReference type="Proteomes" id="UP000790347">
    <property type="component" value="Unassembled WGS sequence"/>
</dbReference>
<protein>
    <submittedName>
        <fullName evidence="1">Uncharacterized protein</fullName>
    </submittedName>
</protein>
<dbReference type="EMBL" id="ASGP02000008">
    <property type="protein sequence ID" value="KAH9494126.1"/>
    <property type="molecule type" value="Genomic_DNA"/>
</dbReference>
<reference evidence="1" key="1">
    <citation type="submission" date="2013-05" db="EMBL/GenBank/DDBJ databases">
        <authorList>
            <person name="Yim A.K.Y."/>
            <person name="Chan T.F."/>
            <person name="Ji K.M."/>
            <person name="Liu X.Y."/>
            <person name="Zhou J.W."/>
            <person name="Li R.Q."/>
            <person name="Yang K.Y."/>
            <person name="Li J."/>
            <person name="Li M."/>
            <person name="Law P.T.W."/>
            <person name="Wu Y.L."/>
            <person name="Cai Z.L."/>
            <person name="Qin H."/>
            <person name="Bao Y."/>
            <person name="Leung R.K.K."/>
            <person name="Ng P.K.S."/>
            <person name="Zou J."/>
            <person name="Zhong X.J."/>
            <person name="Ran P.X."/>
            <person name="Zhong N.S."/>
            <person name="Liu Z.G."/>
            <person name="Tsui S.K.W."/>
        </authorList>
    </citation>
    <scope>NUCLEOTIDE SEQUENCE</scope>
    <source>
        <strain evidence="1">Derf</strain>
        <tissue evidence="1">Whole organism</tissue>
    </source>
</reference>
<sequence length="69" mass="7866">MDKRYQDPYHKCHNDYVYQIYHITTATHIQVCVTKTQNVTGLIVINLSLSLDLDLISKQASTIDPGTTK</sequence>
<gene>
    <name evidence="1" type="ORF">DERF_014837</name>
</gene>